<accession>A0A495VE26</accession>
<dbReference type="AlphaFoldDB" id="A0A495VE26"/>
<dbReference type="EMBL" id="RBXL01000001">
    <property type="protein sequence ID" value="RKT46685.1"/>
    <property type="molecule type" value="Genomic_DNA"/>
</dbReference>
<evidence type="ECO:0000313" key="1">
    <source>
        <dbReference type="EMBL" id="RKT46685.1"/>
    </source>
</evidence>
<comment type="caution">
    <text evidence="1">The sequence shown here is derived from an EMBL/GenBank/DDBJ whole genome shotgun (WGS) entry which is preliminary data.</text>
</comment>
<organism evidence="1 2">
    <name type="scientific">Thiocapsa rosea</name>
    <dbReference type="NCBI Taxonomy" id="69360"/>
    <lineage>
        <taxon>Bacteria</taxon>
        <taxon>Pseudomonadati</taxon>
        <taxon>Pseudomonadota</taxon>
        <taxon>Gammaproteobacteria</taxon>
        <taxon>Chromatiales</taxon>
        <taxon>Chromatiaceae</taxon>
        <taxon>Thiocapsa</taxon>
    </lineage>
</organism>
<evidence type="ECO:0000313" key="2">
    <source>
        <dbReference type="Proteomes" id="UP000274556"/>
    </source>
</evidence>
<gene>
    <name evidence="1" type="ORF">BDD21_4217</name>
</gene>
<protein>
    <recommendedName>
        <fullName evidence="3">Cell division protein ZapA</fullName>
    </recommendedName>
</protein>
<reference evidence="1 2" key="1">
    <citation type="submission" date="2018-10" db="EMBL/GenBank/DDBJ databases">
        <title>Genomic Encyclopedia of Archaeal and Bacterial Type Strains, Phase II (KMG-II): from individual species to whole genera.</title>
        <authorList>
            <person name="Goeker M."/>
        </authorList>
    </citation>
    <scope>NUCLEOTIDE SEQUENCE [LARGE SCALE GENOMIC DNA]</scope>
    <source>
        <strain evidence="1 2">DSM 235</strain>
    </source>
</reference>
<name>A0A495VE26_9GAMM</name>
<proteinExistence type="predicted"/>
<evidence type="ECO:0008006" key="3">
    <source>
        <dbReference type="Google" id="ProtNLM"/>
    </source>
</evidence>
<keyword evidence="2" id="KW-1185">Reference proteome</keyword>
<sequence>MHLQHTRALRDTFDVDIPLHPDTRSCEDVATLVEGFLRSIDSYRRDAQGLAQGDVLQALSIVTAVQMAKGEAAERFGSGLQIRLRGLSIEGDSARA</sequence>
<dbReference type="Proteomes" id="UP000274556">
    <property type="component" value="Unassembled WGS sequence"/>
</dbReference>